<dbReference type="Gene3D" id="3.40.50.150">
    <property type="entry name" value="Vaccinia Virus protein VP39"/>
    <property type="match status" value="1"/>
</dbReference>
<comment type="caution">
    <text evidence="1">The sequence shown here is derived from an EMBL/GenBank/DDBJ whole genome shotgun (WGS) entry which is preliminary data.</text>
</comment>
<dbReference type="Proteomes" id="UP001499882">
    <property type="component" value="Unassembled WGS sequence"/>
</dbReference>
<evidence type="ECO:0000313" key="2">
    <source>
        <dbReference type="Proteomes" id="UP001499882"/>
    </source>
</evidence>
<evidence type="ECO:0000313" key="1">
    <source>
        <dbReference type="EMBL" id="GAA4757126.1"/>
    </source>
</evidence>
<dbReference type="SUPFAM" id="SSF53335">
    <property type="entry name" value="S-adenosyl-L-methionine-dependent methyltransferases"/>
    <property type="match status" value="1"/>
</dbReference>
<reference evidence="2" key="1">
    <citation type="journal article" date="2019" name="Int. J. Syst. Evol. Microbiol.">
        <title>The Global Catalogue of Microorganisms (GCM) 10K type strain sequencing project: providing services to taxonomists for standard genome sequencing and annotation.</title>
        <authorList>
            <consortium name="The Broad Institute Genomics Platform"/>
            <consortium name="The Broad Institute Genome Sequencing Center for Infectious Disease"/>
            <person name="Wu L."/>
            <person name="Ma J."/>
        </authorList>
    </citation>
    <scope>NUCLEOTIDE SEQUENCE [LARGE SCALE GENOMIC DNA]</scope>
    <source>
        <strain evidence="2">JCM 18532</strain>
    </source>
</reference>
<evidence type="ECO:0008006" key="3">
    <source>
        <dbReference type="Google" id="ProtNLM"/>
    </source>
</evidence>
<dbReference type="RefSeq" id="WP_345529684.1">
    <property type="nucleotide sequence ID" value="NZ_BAABKN010000033.1"/>
</dbReference>
<gene>
    <name evidence="1" type="ORF">GCM10023350_48440</name>
</gene>
<organism evidence="1 2">
    <name type="scientific">Nocardioides endophyticus</name>
    <dbReference type="NCBI Taxonomy" id="1353775"/>
    <lineage>
        <taxon>Bacteria</taxon>
        <taxon>Bacillati</taxon>
        <taxon>Actinomycetota</taxon>
        <taxon>Actinomycetes</taxon>
        <taxon>Propionibacteriales</taxon>
        <taxon>Nocardioidaceae</taxon>
        <taxon>Nocardioides</taxon>
    </lineage>
</organism>
<keyword evidence="2" id="KW-1185">Reference proteome</keyword>
<dbReference type="InterPro" id="IPR029063">
    <property type="entry name" value="SAM-dependent_MTases_sf"/>
</dbReference>
<proteinExistence type="predicted"/>
<name>A0ABP8ZHS4_9ACTN</name>
<accession>A0ABP8ZHS4</accession>
<dbReference type="EMBL" id="BAABKN010000033">
    <property type="protein sequence ID" value="GAA4757126.1"/>
    <property type="molecule type" value="Genomic_DNA"/>
</dbReference>
<dbReference type="Pfam" id="PF13578">
    <property type="entry name" value="Methyltransf_24"/>
    <property type="match status" value="1"/>
</dbReference>
<sequence length="254" mass="28899">MQYLDFLSRVHALHQPANYLEIGVRFGHSLALAQCRAVGIDPAYLIEAELSGEVHLKRTTSDEYFTRPDCLDVTDGQPFDFAFIDGMHLFEFGLRDFINTEEHANPWSVVIFDDVLPRNVPEAARQRHTGAWTGDVFPIIEVLRRYRPELVTILVDTAPTGLMFVLGLDPSNTTLRDNYDEIVRDFRRPDPQVVPQQLLDRGGVQTPARVLEAGFWKTLREQRDQPDLPDFHLRLREQLATDLGAAYGPVSQVS</sequence>
<protein>
    <recommendedName>
        <fullName evidence="3">Class I SAM-dependent methyltransferase</fullName>
    </recommendedName>
</protein>